<sequence length="74" mass="8037">MHCIGKVTQLGDRGELLLPVEKKIEPGTPVSDARGRRVGRVSDLFGPVAEPWVAVRAAKGVRATQLLGRELFCK</sequence>
<protein>
    <recommendedName>
        <fullName evidence="3">H/ACA RNA-protein complex protein Gar1</fullName>
    </recommendedName>
</protein>
<organism evidence="1 2">
    <name type="scientific">Marine Group III euryarchaeote</name>
    <dbReference type="NCBI Taxonomy" id="2173149"/>
    <lineage>
        <taxon>Archaea</taxon>
        <taxon>Methanobacteriati</taxon>
        <taxon>Thermoplasmatota</taxon>
        <taxon>Thermoplasmata</taxon>
        <taxon>Candidatus Thermoprofundales</taxon>
    </lineage>
</organism>
<proteinExistence type="predicted"/>
<evidence type="ECO:0000313" key="2">
    <source>
        <dbReference type="Proteomes" id="UP000589516"/>
    </source>
</evidence>
<comment type="caution">
    <text evidence="1">The sequence shown here is derived from an EMBL/GenBank/DDBJ whole genome shotgun (WGS) entry which is preliminary data.</text>
</comment>
<gene>
    <name evidence="1" type="ORF">EYQ16_05175</name>
</gene>
<dbReference type="Proteomes" id="UP000589516">
    <property type="component" value="Unassembled WGS sequence"/>
</dbReference>
<dbReference type="Gene3D" id="2.40.10.230">
    <property type="entry name" value="Probable tRNA pseudouridine synthase domain"/>
    <property type="match status" value="1"/>
</dbReference>
<dbReference type="SUPFAM" id="SSF50447">
    <property type="entry name" value="Translation proteins"/>
    <property type="match status" value="1"/>
</dbReference>
<name>A0A7C8DJ11_9ARCH</name>
<dbReference type="EMBL" id="DUAV01000032">
    <property type="protein sequence ID" value="HIG63886.1"/>
    <property type="molecule type" value="Genomic_DNA"/>
</dbReference>
<evidence type="ECO:0008006" key="3">
    <source>
        <dbReference type="Google" id="ProtNLM"/>
    </source>
</evidence>
<accession>A0A7C8DJ11</accession>
<dbReference type="InterPro" id="IPR009000">
    <property type="entry name" value="Transl_B-barrel_sf"/>
</dbReference>
<dbReference type="AlphaFoldDB" id="A0A7C8DJ11"/>
<reference evidence="2" key="1">
    <citation type="journal article" date="2019" name="bioRxiv">
        <title>Genome diversification in globally distributed novel marine Proteobacteria is linked to environmental adaptation.</title>
        <authorList>
            <person name="Zhou Z."/>
            <person name="Tran P.Q."/>
            <person name="Kieft K."/>
            <person name="Anantharaman K."/>
        </authorList>
    </citation>
    <scope>NUCLEOTIDE SEQUENCE [LARGE SCALE GENOMIC DNA]</scope>
</reference>
<evidence type="ECO:0000313" key="1">
    <source>
        <dbReference type="EMBL" id="HIG63886.1"/>
    </source>
</evidence>
<dbReference type="InterPro" id="IPR038664">
    <property type="entry name" value="Gar1/Naf1_Cbf5-bd_sf"/>
</dbReference>